<dbReference type="Proteomes" id="UP001301769">
    <property type="component" value="Unassembled WGS sequence"/>
</dbReference>
<feature type="compositionally biased region" description="Pro residues" evidence="1">
    <location>
        <begin position="377"/>
        <end position="386"/>
    </location>
</feature>
<name>A0AAN6YP11_9PEZI</name>
<organism evidence="2 3">
    <name type="scientific">Rhypophila decipiens</name>
    <dbReference type="NCBI Taxonomy" id="261697"/>
    <lineage>
        <taxon>Eukaryota</taxon>
        <taxon>Fungi</taxon>
        <taxon>Dikarya</taxon>
        <taxon>Ascomycota</taxon>
        <taxon>Pezizomycotina</taxon>
        <taxon>Sordariomycetes</taxon>
        <taxon>Sordariomycetidae</taxon>
        <taxon>Sordariales</taxon>
        <taxon>Naviculisporaceae</taxon>
        <taxon>Rhypophila</taxon>
    </lineage>
</organism>
<gene>
    <name evidence="2" type="ORF">QBC37DRAFT_381900</name>
</gene>
<evidence type="ECO:0000256" key="1">
    <source>
        <dbReference type="SAM" id="MobiDB-lite"/>
    </source>
</evidence>
<comment type="caution">
    <text evidence="2">The sequence shown here is derived from an EMBL/GenBank/DDBJ whole genome shotgun (WGS) entry which is preliminary data.</text>
</comment>
<sequence length="395" mass="45255">MAGLLDMPFEILTWIFKFLVNVKGLLVDSQQGVYRLCLTHSKLRSVAERLLYANIVMKWFSDHPPPILALSLRSLRLDINYVLESPSFVGSLFGNALYGSHLKRTWEPSFPVLRSVRIDHRRLSKQVNGQMSWKRDNFHDILPYLYLPSVEHLKLTISNASHDSSGNHSGRRCWSILEDDTSESWPMPTKLKPLELSLIREGRLGQILKVAKVANLTSLVWMWCYEPLIRDDEYMTSVIDIDQIAADLSHASRTLEELTISARTFDMCRRSLTMKGSNLQATFPPLIALRKFEIPLVFLVGFSPPRRPSGNTSSQQALDGNGHLTPWSLPENLEHLTLTQDLNQEWRPVDIVDLVREWLLGVKPGGPLPKGKSPQAPWKPYPPQPQIRPYRYHRH</sequence>
<dbReference type="AlphaFoldDB" id="A0AAN6YP11"/>
<evidence type="ECO:0000313" key="2">
    <source>
        <dbReference type="EMBL" id="KAK4220202.1"/>
    </source>
</evidence>
<reference evidence="2" key="1">
    <citation type="journal article" date="2023" name="Mol. Phylogenet. Evol.">
        <title>Genome-scale phylogeny and comparative genomics of the fungal order Sordariales.</title>
        <authorList>
            <person name="Hensen N."/>
            <person name="Bonometti L."/>
            <person name="Westerberg I."/>
            <person name="Brannstrom I.O."/>
            <person name="Guillou S."/>
            <person name="Cros-Aarteil S."/>
            <person name="Calhoun S."/>
            <person name="Haridas S."/>
            <person name="Kuo A."/>
            <person name="Mondo S."/>
            <person name="Pangilinan J."/>
            <person name="Riley R."/>
            <person name="LaButti K."/>
            <person name="Andreopoulos B."/>
            <person name="Lipzen A."/>
            <person name="Chen C."/>
            <person name="Yan M."/>
            <person name="Daum C."/>
            <person name="Ng V."/>
            <person name="Clum A."/>
            <person name="Steindorff A."/>
            <person name="Ohm R.A."/>
            <person name="Martin F."/>
            <person name="Silar P."/>
            <person name="Natvig D.O."/>
            <person name="Lalanne C."/>
            <person name="Gautier V."/>
            <person name="Ament-Velasquez S.L."/>
            <person name="Kruys A."/>
            <person name="Hutchinson M.I."/>
            <person name="Powell A.J."/>
            <person name="Barry K."/>
            <person name="Miller A.N."/>
            <person name="Grigoriev I.V."/>
            <person name="Debuchy R."/>
            <person name="Gladieux P."/>
            <person name="Hiltunen Thoren M."/>
            <person name="Johannesson H."/>
        </authorList>
    </citation>
    <scope>NUCLEOTIDE SEQUENCE</scope>
    <source>
        <strain evidence="2">PSN293</strain>
    </source>
</reference>
<feature type="region of interest" description="Disordered" evidence="1">
    <location>
        <begin position="365"/>
        <end position="395"/>
    </location>
</feature>
<proteinExistence type="predicted"/>
<keyword evidence="3" id="KW-1185">Reference proteome</keyword>
<accession>A0AAN6YP11</accession>
<protein>
    <submittedName>
        <fullName evidence="2">Uncharacterized protein</fullName>
    </submittedName>
</protein>
<dbReference type="EMBL" id="MU858045">
    <property type="protein sequence ID" value="KAK4220202.1"/>
    <property type="molecule type" value="Genomic_DNA"/>
</dbReference>
<reference evidence="2" key="2">
    <citation type="submission" date="2023-05" db="EMBL/GenBank/DDBJ databases">
        <authorList>
            <consortium name="Lawrence Berkeley National Laboratory"/>
            <person name="Steindorff A."/>
            <person name="Hensen N."/>
            <person name="Bonometti L."/>
            <person name="Westerberg I."/>
            <person name="Brannstrom I.O."/>
            <person name="Guillou S."/>
            <person name="Cros-Aarteil S."/>
            <person name="Calhoun S."/>
            <person name="Haridas S."/>
            <person name="Kuo A."/>
            <person name="Mondo S."/>
            <person name="Pangilinan J."/>
            <person name="Riley R."/>
            <person name="Labutti K."/>
            <person name="Andreopoulos B."/>
            <person name="Lipzen A."/>
            <person name="Chen C."/>
            <person name="Yanf M."/>
            <person name="Daum C."/>
            <person name="Ng V."/>
            <person name="Clum A."/>
            <person name="Ohm R."/>
            <person name="Martin F."/>
            <person name="Silar P."/>
            <person name="Natvig D."/>
            <person name="Lalanne C."/>
            <person name="Gautier V."/>
            <person name="Ament-Velasquez S.L."/>
            <person name="Kruys A."/>
            <person name="Hutchinson M.I."/>
            <person name="Powell A.J."/>
            <person name="Barry K."/>
            <person name="Miller A.N."/>
            <person name="Grigoriev I.V."/>
            <person name="Debuchy R."/>
            <person name="Gladieux P."/>
            <person name="Thoren M.H."/>
            <person name="Johannesson H."/>
        </authorList>
    </citation>
    <scope>NUCLEOTIDE SEQUENCE</scope>
    <source>
        <strain evidence="2">PSN293</strain>
    </source>
</reference>
<evidence type="ECO:0000313" key="3">
    <source>
        <dbReference type="Proteomes" id="UP001301769"/>
    </source>
</evidence>